<gene>
    <name evidence="8" type="primary">FOXJ2</name>
    <name evidence="8" type="ORF">HDU87_003768</name>
</gene>
<sequence>MSTQNFALYPPQIIVPSSPMDLDDSYGSLPYVGYYAYDKVPRLDGWGDASYDAISGLVNDQFWAVETFPAPTPQPGSFKQYMNYHPSNSKQPRINRINTKLRTAILRNRAQDYSGHASAALSELLTADPLNYYSPASTAGAPLPDGSVTRWDDSLSVDTMSYSASGSPYPETLYPGRAGERPHLSFAERATMAAPDHHALPPIEQIDGKQPCYREMLRFALNSHPEGRMPLSELYLWITTNYPNFVNKVAKWKNCVRHALAREGTSHGGPRLFDHEPRPIDRPGRGDLWFVVGGTSKSQAGSSNTQSPKTEAVKKERPSSVRRQPYVKDAKAKRDPAASRADSAIRHSSPSVKRENRPTPHLANAPTVPSSPDHSTYTPAVSSLTPPAAPVPQPNAYSFDARTVSSLEEAIYAGFADETSLPETAPATAQQNSAHDCTAWLADQYLFNQ</sequence>
<keyword evidence="4 5" id="KW-0539">Nucleus</keyword>
<accession>A0AAD5TKX0</accession>
<evidence type="ECO:0000256" key="1">
    <source>
        <dbReference type="ARBA" id="ARBA00023015"/>
    </source>
</evidence>
<dbReference type="PANTHER" id="PTHR46078">
    <property type="entry name" value="FORKHEAD BOX PROTEIN J2 FAMILY MEMBER"/>
    <property type="match status" value="1"/>
</dbReference>
<evidence type="ECO:0000256" key="5">
    <source>
        <dbReference type="PROSITE-ProRule" id="PRU00089"/>
    </source>
</evidence>
<feature type="region of interest" description="Disordered" evidence="6">
    <location>
        <begin position="264"/>
        <end position="392"/>
    </location>
</feature>
<dbReference type="Pfam" id="PF00250">
    <property type="entry name" value="Forkhead"/>
    <property type="match status" value="1"/>
</dbReference>
<proteinExistence type="predicted"/>
<dbReference type="InterPro" id="IPR036388">
    <property type="entry name" value="WH-like_DNA-bd_sf"/>
</dbReference>
<dbReference type="SUPFAM" id="SSF46785">
    <property type="entry name" value="Winged helix' DNA-binding domain"/>
    <property type="match status" value="1"/>
</dbReference>
<dbReference type="PROSITE" id="PS50039">
    <property type="entry name" value="FORK_HEAD_3"/>
    <property type="match status" value="1"/>
</dbReference>
<keyword evidence="2 5" id="KW-0238">DNA-binding</keyword>
<keyword evidence="1" id="KW-0805">Transcription regulation</keyword>
<name>A0AAD5TKX0_9FUNG</name>
<comment type="caution">
    <text evidence="8">The sequence shown here is derived from an EMBL/GenBank/DDBJ whole genome shotgun (WGS) entry which is preliminary data.</text>
</comment>
<dbReference type="EMBL" id="JADGJQ010000028">
    <property type="protein sequence ID" value="KAJ3178216.1"/>
    <property type="molecule type" value="Genomic_DNA"/>
</dbReference>
<keyword evidence="9" id="KW-1185">Reference proteome</keyword>
<dbReference type="InterPro" id="IPR001766">
    <property type="entry name" value="Fork_head_dom"/>
</dbReference>
<feature type="domain" description="Fork-head" evidence="7">
    <location>
        <begin position="213"/>
        <end position="291"/>
    </location>
</feature>
<evidence type="ECO:0000313" key="8">
    <source>
        <dbReference type="EMBL" id="KAJ3178216.1"/>
    </source>
</evidence>
<comment type="subcellular location">
    <subcellularLocation>
        <location evidence="5">Nucleus</location>
    </subcellularLocation>
</comment>
<dbReference type="SMART" id="SM00339">
    <property type="entry name" value="FH"/>
    <property type="match status" value="1"/>
</dbReference>
<evidence type="ECO:0000259" key="7">
    <source>
        <dbReference type="PROSITE" id="PS50039"/>
    </source>
</evidence>
<dbReference type="InterPro" id="IPR036390">
    <property type="entry name" value="WH_DNA-bd_sf"/>
</dbReference>
<dbReference type="GO" id="GO:0005634">
    <property type="term" value="C:nucleus"/>
    <property type="evidence" value="ECO:0007669"/>
    <property type="project" value="UniProtKB-SubCell"/>
</dbReference>
<dbReference type="InterPro" id="IPR045912">
    <property type="entry name" value="FOXJ2/3-like"/>
</dbReference>
<feature type="DNA-binding region" description="Fork-head" evidence="5">
    <location>
        <begin position="213"/>
        <end position="291"/>
    </location>
</feature>
<evidence type="ECO:0000313" key="9">
    <source>
        <dbReference type="Proteomes" id="UP001212152"/>
    </source>
</evidence>
<dbReference type="GO" id="GO:0000978">
    <property type="term" value="F:RNA polymerase II cis-regulatory region sequence-specific DNA binding"/>
    <property type="evidence" value="ECO:0007669"/>
    <property type="project" value="TreeGrafter"/>
</dbReference>
<dbReference type="Gene3D" id="1.10.10.10">
    <property type="entry name" value="Winged helix-like DNA-binding domain superfamily/Winged helix DNA-binding domain"/>
    <property type="match status" value="1"/>
</dbReference>
<feature type="compositionally biased region" description="Polar residues" evidence="6">
    <location>
        <begin position="295"/>
        <end position="309"/>
    </location>
</feature>
<evidence type="ECO:0000256" key="2">
    <source>
        <dbReference type="ARBA" id="ARBA00023125"/>
    </source>
</evidence>
<dbReference type="PANTHER" id="PTHR46078:SF2">
    <property type="entry name" value="FORK-HEAD DOMAIN-CONTAINING PROTEIN"/>
    <property type="match status" value="1"/>
</dbReference>
<organism evidence="8 9">
    <name type="scientific">Geranomyces variabilis</name>
    <dbReference type="NCBI Taxonomy" id="109894"/>
    <lineage>
        <taxon>Eukaryota</taxon>
        <taxon>Fungi</taxon>
        <taxon>Fungi incertae sedis</taxon>
        <taxon>Chytridiomycota</taxon>
        <taxon>Chytridiomycota incertae sedis</taxon>
        <taxon>Chytridiomycetes</taxon>
        <taxon>Spizellomycetales</taxon>
        <taxon>Powellomycetaceae</taxon>
        <taxon>Geranomyces</taxon>
    </lineage>
</organism>
<dbReference type="AlphaFoldDB" id="A0AAD5TKX0"/>
<feature type="compositionally biased region" description="Polar residues" evidence="6">
    <location>
        <begin position="367"/>
        <end position="385"/>
    </location>
</feature>
<dbReference type="Proteomes" id="UP001212152">
    <property type="component" value="Unassembled WGS sequence"/>
</dbReference>
<protein>
    <submittedName>
        <fullName evidence="8">Forkhead box protein J2</fullName>
    </submittedName>
</protein>
<feature type="compositionally biased region" description="Basic and acidic residues" evidence="6">
    <location>
        <begin position="272"/>
        <end position="285"/>
    </location>
</feature>
<keyword evidence="3" id="KW-0804">Transcription</keyword>
<dbReference type="GO" id="GO:0000981">
    <property type="term" value="F:DNA-binding transcription factor activity, RNA polymerase II-specific"/>
    <property type="evidence" value="ECO:0007669"/>
    <property type="project" value="TreeGrafter"/>
</dbReference>
<reference evidence="8" key="1">
    <citation type="submission" date="2020-05" db="EMBL/GenBank/DDBJ databases">
        <title>Phylogenomic resolution of chytrid fungi.</title>
        <authorList>
            <person name="Stajich J.E."/>
            <person name="Amses K."/>
            <person name="Simmons R."/>
            <person name="Seto K."/>
            <person name="Myers J."/>
            <person name="Bonds A."/>
            <person name="Quandt C.A."/>
            <person name="Barry K."/>
            <person name="Liu P."/>
            <person name="Grigoriev I."/>
            <person name="Longcore J.E."/>
            <person name="James T.Y."/>
        </authorList>
    </citation>
    <scope>NUCLEOTIDE SEQUENCE</scope>
    <source>
        <strain evidence="8">JEL0379</strain>
    </source>
</reference>
<feature type="compositionally biased region" description="Basic and acidic residues" evidence="6">
    <location>
        <begin position="326"/>
        <end position="337"/>
    </location>
</feature>
<evidence type="ECO:0000256" key="6">
    <source>
        <dbReference type="SAM" id="MobiDB-lite"/>
    </source>
</evidence>
<evidence type="ECO:0000256" key="3">
    <source>
        <dbReference type="ARBA" id="ARBA00023163"/>
    </source>
</evidence>
<evidence type="ECO:0000256" key="4">
    <source>
        <dbReference type="ARBA" id="ARBA00023242"/>
    </source>
</evidence>